<accession>A0A1C7M526</accession>
<keyword evidence="2" id="KW-1185">Reference proteome</keyword>
<comment type="caution">
    <text evidence="1">The sequence shown here is derived from an EMBL/GenBank/DDBJ whole genome shotgun (WGS) entry which is preliminary data.</text>
</comment>
<reference evidence="1 2" key="1">
    <citation type="submission" date="2016-03" db="EMBL/GenBank/DDBJ databases">
        <title>Whole genome sequencing of Grifola frondosa 9006-11.</title>
        <authorList>
            <person name="Min B."/>
            <person name="Park H."/>
            <person name="Kim J.-G."/>
            <person name="Cho H."/>
            <person name="Oh Y.-L."/>
            <person name="Kong W.-S."/>
            <person name="Choi I.-G."/>
        </authorList>
    </citation>
    <scope>NUCLEOTIDE SEQUENCE [LARGE SCALE GENOMIC DNA]</scope>
    <source>
        <strain evidence="1 2">9006-11</strain>
    </source>
</reference>
<evidence type="ECO:0000313" key="2">
    <source>
        <dbReference type="Proteomes" id="UP000092993"/>
    </source>
</evidence>
<sequence>MYVLTKAHNHLFDEHLAPSPAEVQTYVDRLLGQLWRARLLSWLSSPTPSFLSSLWLEVHSIVYHGQDSISDGCIVGVSF</sequence>
<protein>
    <submittedName>
        <fullName evidence="1">Uncharacterized protein</fullName>
    </submittedName>
</protein>
<name>A0A1C7M526_GRIFR</name>
<dbReference type="Proteomes" id="UP000092993">
    <property type="component" value="Unassembled WGS sequence"/>
</dbReference>
<evidence type="ECO:0000313" key="1">
    <source>
        <dbReference type="EMBL" id="OBZ72045.1"/>
    </source>
</evidence>
<organism evidence="1 2">
    <name type="scientific">Grifola frondosa</name>
    <name type="common">Maitake</name>
    <name type="synonym">Polyporus frondosus</name>
    <dbReference type="NCBI Taxonomy" id="5627"/>
    <lineage>
        <taxon>Eukaryota</taxon>
        <taxon>Fungi</taxon>
        <taxon>Dikarya</taxon>
        <taxon>Basidiomycota</taxon>
        <taxon>Agaricomycotina</taxon>
        <taxon>Agaricomycetes</taxon>
        <taxon>Polyporales</taxon>
        <taxon>Grifolaceae</taxon>
        <taxon>Grifola</taxon>
    </lineage>
</organism>
<proteinExistence type="predicted"/>
<dbReference type="AlphaFoldDB" id="A0A1C7M526"/>
<dbReference type="EMBL" id="LUGG01000009">
    <property type="protein sequence ID" value="OBZ72045.1"/>
    <property type="molecule type" value="Genomic_DNA"/>
</dbReference>
<gene>
    <name evidence="1" type="ORF">A0H81_07557</name>
</gene>